<dbReference type="GO" id="GO:0003677">
    <property type="term" value="F:DNA binding"/>
    <property type="evidence" value="ECO:0007669"/>
    <property type="project" value="UniProtKB-KW"/>
</dbReference>
<evidence type="ECO:0000259" key="6">
    <source>
        <dbReference type="PROSITE" id="PS00715"/>
    </source>
</evidence>
<keyword evidence="4" id="KW-0804">Transcription</keyword>
<dbReference type="EMBL" id="UINC01097461">
    <property type="protein sequence ID" value="SVC55179.1"/>
    <property type="molecule type" value="Genomic_DNA"/>
</dbReference>
<dbReference type="SUPFAM" id="SSF88946">
    <property type="entry name" value="Sigma2 domain of RNA polymerase sigma factors"/>
    <property type="match status" value="1"/>
</dbReference>
<evidence type="ECO:0000256" key="2">
    <source>
        <dbReference type="ARBA" id="ARBA00023082"/>
    </source>
</evidence>
<dbReference type="PANTHER" id="PTHR30603">
    <property type="entry name" value="RNA POLYMERASE SIGMA FACTOR RPO"/>
    <property type="match status" value="1"/>
</dbReference>
<dbReference type="PRINTS" id="PR00046">
    <property type="entry name" value="SIGMA70FCT"/>
</dbReference>
<evidence type="ECO:0000313" key="7">
    <source>
        <dbReference type="EMBL" id="SVC55179.1"/>
    </source>
</evidence>
<dbReference type="PANTHER" id="PTHR30603:SF60">
    <property type="entry name" value="RNA POLYMERASE SIGMA FACTOR RPOD"/>
    <property type="match status" value="1"/>
</dbReference>
<dbReference type="Pfam" id="PF00140">
    <property type="entry name" value="Sigma70_r1_2"/>
    <property type="match status" value="1"/>
</dbReference>
<evidence type="ECO:0000256" key="5">
    <source>
        <dbReference type="SAM" id="MobiDB-lite"/>
    </source>
</evidence>
<dbReference type="InterPro" id="IPR000943">
    <property type="entry name" value="RNA_pol_sigma70"/>
</dbReference>
<keyword evidence="1" id="KW-0805">Transcription regulation</keyword>
<evidence type="ECO:0000256" key="3">
    <source>
        <dbReference type="ARBA" id="ARBA00023125"/>
    </source>
</evidence>
<dbReference type="GO" id="GO:0016987">
    <property type="term" value="F:sigma factor activity"/>
    <property type="evidence" value="ECO:0007669"/>
    <property type="project" value="UniProtKB-KW"/>
</dbReference>
<dbReference type="Pfam" id="PF04542">
    <property type="entry name" value="Sigma70_r2"/>
    <property type="match status" value="1"/>
</dbReference>
<reference evidence="7" key="1">
    <citation type="submission" date="2018-05" db="EMBL/GenBank/DDBJ databases">
        <authorList>
            <person name="Lanie J.A."/>
            <person name="Ng W.-L."/>
            <person name="Kazmierczak K.M."/>
            <person name="Andrzejewski T.M."/>
            <person name="Davidsen T.M."/>
            <person name="Wayne K.J."/>
            <person name="Tettelin H."/>
            <person name="Glass J.I."/>
            <person name="Rusch D."/>
            <person name="Podicherti R."/>
            <person name="Tsui H.-C.T."/>
            <person name="Winkler M.E."/>
        </authorList>
    </citation>
    <scope>NUCLEOTIDE SEQUENCE</scope>
</reference>
<name>A0A382N1Y6_9ZZZZ</name>
<feature type="region of interest" description="Disordered" evidence="5">
    <location>
        <begin position="1"/>
        <end position="117"/>
    </location>
</feature>
<keyword evidence="2" id="KW-0731">Sigma factor</keyword>
<organism evidence="7">
    <name type="scientific">marine metagenome</name>
    <dbReference type="NCBI Taxonomy" id="408172"/>
    <lineage>
        <taxon>unclassified sequences</taxon>
        <taxon>metagenomes</taxon>
        <taxon>ecological metagenomes</taxon>
    </lineage>
</organism>
<dbReference type="InterPro" id="IPR013325">
    <property type="entry name" value="RNA_pol_sigma_r2"/>
</dbReference>
<dbReference type="NCBIfam" id="TIGR02937">
    <property type="entry name" value="sigma70-ECF"/>
    <property type="match status" value="1"/>
</dbReference>
<evidence type="ECO:0000256" key="4">
    <source>
        <dbReference type="ARBA" id="ARBA00023163"/>
    </source>
</evidence>
<dbReference type="InterPro" id="IPR014284">
    <property type="entry name" value="RNA_pol_sigma-70_dom"/>
</dbReference>
<feature type="domain" description="RNA polymerase sigma-70" evidence="6">
    <location>
        <begin position="329"/>
        <end position="342"/>
    </location>
</feature>
<dbReference type="AlphaFoldDB" id="A0A382N1Y6"/>
<evidence type="ECO:0000256" key="1">
    <source>
        <dbReference type="ARBA" id="ARBA00023015"/>
    </source>
</evidence>
<dbReference type="InterPro" id="IPR050239">
    <property type="entry name" value="Sigma-70_RNA_pol_init_factors"/>
</dbReference>
<feature type="compositionally biased region" description="Acidic residues" evidence="5">
    <location>
        <begin position="97"/>
        <end position="117"/>
    </location>
</feature>
<gene>
    <name evidence="7" type="ORF">METZ01_LOCUS308033</name>
</gene>
<dbReference type="InterPro" id="IPR009042">
    <property type="entry name" value="RNA_pol_sigma70_r1_2"/>
</dbReference>
<proteinExistence type="predicted"/>
<dbReference type="InterPro" id="IPR007627">
    <property type="entry name" value="RNA_pol_sigma70_r2"/>
</dbReference>
<dbReference type="PROSITE" id="PS00715">
    <property type="entry name" value="SIGMA70_1"/>
    <property type="match status" value="1"/>
</dbReference>
<accession>A0A382N1Y6</accession>
<sequence>MARRDSSNELTPEDFIESRQDDSDSPNPVLDIIRNVDAGRDDEGADGEGMTGARPATITDNNGDAAWDGTATAEKDGDANETATATEGSSLPSPTDSSDDDEEPEWEPETESVEVLDDPVRMYLREIGRVRLLTSADERSLARKIEGGKHLEGLRKELEGLDGRPALPWEIAAGLLKRMVNAEPLVKSLSEQLGLPSNLTVSQITDHKKLRDAIDAQVSVDLLAAMAEDLNDYQDDVYQQVIGLSLSSWLVPPDAIDVLQDSTLEQLDAKLAELNSFTDLQELDPLFRAYFRRIDAEAERAQARLTEANLRLVVSVAKKYIGRGMALLDMIQEGNIGLIRAVEKFDYRKGYKFSTYATWWI</sequence>
<protein>
    <recommendedName>
        <fullName evidence="6">RNA polymerase sigma-70 domain-containing protein</fullName>
    </recommendedName>
</protein>
<dbReference type="GO" id="GO:0006352">
    <property type="term" value="P:DNA-templated transcription initiation"/>
    <property type="evidence" value="ECO:0007669"/>
    <property type="project" value="InterPro"/>
</dbReference>
<keyword evidence="3" id="KW-0238">DNA-binding</keyword>
<feature type="non-terminal residue" evidence="7">
    <location>
        <position position="361"/>
    </location>
</feature>
<dbReference type="Gene3D" id="1.10.601.10">
    <property type="entry name" value="RNA Polymerase Primary Sigma Factor"/>
    <property type="match status" value="2"/>
</dbReference>